<comment type="caution">
    <text evidence="2">The sequence shown here is derived from an EMBL/GenBank/DDBJ whole genome shotgun (WGS) entry which is preliminary data.</text>
</comment>
<dbReference type="EMBL" id="JAFNEN010004282">
    <property type="protein sequence ID" value="KAG8171229.1"/>
    <property type="molecule type" value="Genomic_DNA"/>
</dbReference>
<accession>A0AAV6THB8</accession>
<proteinExistence type="predicted"/>
<dbReference type="Proteomes" id="UP000827092">
    <property type="component" value="Unassembled WGS sequence"/>
</dbReference>
<reference evidence="2 3" key="1">
    <citation type="journal article" date="2022" name="Nat. Ecol. Evol.">
        <title>A masculinizing supergene underlies an exaggerated male reproductive morph in a spider.</title>
        <authorList>
            <person name="Hendrickx F."/>
            <person name="De Corte Z."/>
            <person name="Sonet G."/>
            <person name="Van Belleghem S.M."/>
            <person name="Kostlbacher S."/>
            <person name="Vangestel C."/>
        </authorList>
    </citation>
    <scope>NUCLEOTIDE SEQUENCE [LARGE SCALE GENOMIC DNA]</scope>
    <source>
        <strain evidence="2">W744_W776</strain>
    </source>
</reference>
<sequence length="127" mass="13841">MCASQGVLNKPGGEIKSTGRRRSAAFRIPVPSRAGRTGDPAAFHLWKWRSLSAHVGTRKRWKLCPDRTRPEETLVEVRSGFGTCKSIVRSGSSGVRLIEPSSSGSLRSFPQDSWRSLNSVSSGKAND</sequence>
<keyword evidence="3" id="KW-1185">Reference proteome</keyword>
<name>A0AAV6THB8_9ARAC</name>
<protein>
    <submittedName>
        <fullName evidence="2">Uncharacterized protein</fullName>
    </submittedName>
</protein>
<feature type="compositionally biased region" description="Polar residues" evidence="1">
    <location>
        <begin position="100"/>
        <end position="127"/>
    </location>
</feature>
<feature type="region of interest" description="Disordered" evidence="1">
    <location>
        <begin position="99"/>
        <end position="127"/>
    </location>
</feature>
<evidence type="ECO:0000256" key="1">
    <source>
        <dbReference type="SAM" id="MobiDB-lite"/>
    </source>
</evidence>
<dbReference type="AlphaFoldDB" id="A0AAV6THB8"/>
<evidence type="ECO:0000313" key="3">
    <source>
        <dbReference type="Proteomes" id="UP000827092"/>
    </source>
</evidence>
<evidence type="ECO:0000313" key="2">
    <source>
        <dbReference type="EMBL" id="KAG8171229.1"/>
    </source>
</evidence>
<organism evidence="2 3">
    <name type="scientific">Oedothorax gibbosus</name>
    <dbReference type="NCBI Taxonomy" id="931172"/>
    <lineage>
        <taxon>Eukaryota</taxon>
        <taxon>Metazoa</taxon>
        <taxon>Ecdysozoa</taxon>
        <taxon>Arthropoda</taxon>
        <taxon>Chelicerata</taxon>
        <taxon>Arachnida</taxon>
        <taxon>Araneae</taxon>
        <taxon>Araneomorphae</taxon>
        <taxon>Entelegynae</taxon>
        <taxon>Araneoidea</taxon>
        <taxon>Linyphiidae</taxon>
        <taxon>Erigoninae</taxon>
        <taxon>Oedothorax</taxon>
    </lineage>
</organism>
<feature type="region of interest" description="Disordered" evidence="1">
    <location>
        <begin position="1"/>
        <end position="24"/>
    </location>
</feature>
<gene>
    <name evidence="2" type="ORF">JTE90_023350</name>
</gene>